<gene>
    <name evidence="1" type="ORF">CS063_09090</name>
</gene>
<dbReference type="EMBL" id="PEDL01000008">
    <property type="protein sequence ID" value="PHV70677.1"/>
    <property type="molecule type" value="Genomic_DNA"/>
</dbReference>
<organism evidence="1 2">
    <name type="scientific">Sporanaerobium hydrogeniformans</name>
    <dbReference type="NCBI Taxonomy" id="3072179"/>
    <lineage>
        <taxon>Bacteria</taxon>
        <taxon>Bacillati</taxon>
        <taxon>Bacillota</taxon>
        <taxon>Clostridia</taxon>
        <taxon>Lachnospirales</taxon>
        <taxon>Lachnospiraceae</taxon>
        <taxon>Sporanaerobium</taxon>
    </lineage>
</organism>
<evidence type="ECO:0000313" key="2">
    <source>
        <dbReference type="Proteomes" id="UP000224460"/>
    </source>
</evidence>
<name>A0AC61DCF7_9FIRM</name>
<comment type="caution">
    <text evidence="1">The sequence shown here is derived from an EMBL/GenBank/DDBJ whole genome shotgun (WGS) entry which is preliminary data.</text>
</comment>
<dbReference type="Proteomes" id="UP000224460">
    <property type="component" value="Unassembled WGS sequence"/>
</dbReference>
<sequence length="701" mass="78886">MSNMNLSELFGKNVFDDNVMRERLPKSTYKQLHRTIDEGLTLEASVAEVVANAMKDWAIERGATHFTHWFQPMNGKTAEKHDSFLSPTSDGRVIMEFSGKELIKGEADGSSFPSGGIRQTFEARGYTVWDCTSPAFLKEDASGVALCIPTAFYSHTGEALDKKSPLLRSMECIQAASLRILNLLGETNVRKVTATVGAEQEYFLIDKRHYQQRKDLIFTGRTLFGAQPPKGQEMEDHYYGSIKEKIAKYMREIDLELWKLGVPSKTKHNEVAPAQHELAPLFATSNVACDQNQLIMEVLQKVANHHDLACLLHAKPFAGINGSGKHVNWSLATDTGRNIFSPGKHPHENKIFLIFLVAVIKAVDKYSDLLRMCAASAGNDHRLGGHEAPPAIISIFLGDELTNILEHIAHNEAVVEERRQLMEMGVSTLPKLKKESTDRNRTSPFAFTGNKFEFRMFPSSESIAEASTIMNTIVADALTDFAEELEKASDLDKAINRLIKDTYLKHQRIIFNGNGYSEEWVEEAKARGLSNYATTVDVLPSYISEESISLFGRMQVYNATEIFARYEIMLEEYYKVINIEAKTMLDIAKKQILPACIYYSTEVGKNVEVLKHIGSFDITAQLAILDDLTKGIAEFKRAIDALDEKVIESNSIKESLEKARFFKNEILPCMEHLRSISDMLENQVDEKVWPLPTYGEILFRA</sequence>
<evidence type="ECO:0000313" key="1">
    <source>
        <dbReference type="EMBL" id="PHV70677.1"/>
    </source>
</evidence>
<reference evidence="1" key="1">
    <citation type="submission" date="2017-10" db="EMBL/GenBank/DDBJ databases">
        <title>Genome sequence of cellulolytic Lachnospiraceae bacterium XHS1971 isolated from hotspring sediment.</title>
        <authorList>
            <person name="Vasudevan G."/>
            <person name="Joshi A.J."/>
            <person name="Hivarkar S."/>
            <person name="Lanjekar V.B."/>
            <person name="Dhakephalkar P.K."/>
            <person name="Dagar S."/>
        </authorList>
    </citation>
    <scope>NUCLEOTIDE SEQUENCE</scope>
    <source>
        <strain evidence="1">XHS1971</strain>
    </source>
</reference>
<protein>
    <submittedName>
        <fullName evidence="1">Glutamine synthetase type III</fullName>
    </submittedName>
</protein>
<proteinExistence type="predicted"/>
<accession>A0AC61DCF7</accession>
<keyword evidence="2" id="KW-1185">Reference proteome</keyword>